<dbReference type="PRINTS" id="PR00021">
    <property type="entry name" value="PRORICH"/>
</dbReference>
<gene>
    <name evidence="2" type="primary">LOC120109202</name>
</gene>
<sequence>MAEKTFKLTIKVDLRCCCCYKKIQKILCKIQERYQSIKTITYDVKNNTVTLSGPFDAEMLSRKLRCMAGRVIIDIKSEEVKPSPPKEKTTEITEEILVCEPCKKPKCTVIKKRITEKTKDTPSKKDDEKKTKDVHIFVCDRPQCSDPCPPPCESPCQPKCEPPSPPPCEPPCPPPCPPPCQPPICQVCCRMPSSGGNQGGSCCYSCGRIYGCAPDCPPMPYGGTSYGGYQFILKEDPSTSCTIM</sequence>
<evidence type="ECO:0000313" key="1">
    <source>
        <dbReference type="Proteomes" id="UP000228380"/>
    </source>
</evidence>
<dbReference type="RefSeq" id="XP_038978875.1">
    <property type="nucleotide sequence ID" value="XM_039122947.1"/>
</dbReference>
<proteinExistence type="predicted"/>
<dbReference type="InterPro" id="IPR044169">
    <property type="entry name" value="PI21"/>
</dbReference>
<dbReference type="PANTHER" id="PTHR47488">
    <property type="entry name" value="HEAVY METAL TRANSPORT/DETOXIFICATION SUPERFAMILY PROTEIN"/>
    <property type="match status" value="1"/>
</dbReference>
<dbReference type="PANTHER" id="PTHR47488:SF7">
    <property type="entry name" value="HEAVY METAL TRANSPORT_DETOXIFICATION SUPERFAMILY PROTEIN"/>
    <property type="match status" value="1"/>
</dbReference>
<dbReference type="AlphaFoldDB" id="A0A8B8ZX43"/>
<dbReference type="Proteomes" id="UP000228380">
    <property type="component" value="Unplaced"/>
</dbReference>
<evidence type="ECO:0000313" key="2">
    <source>
        <dbReference type="RefSeq" id="XP_038978875.1"/>
    </source>
</evidence>
<dbReference type="Gene3D" id="3.30.70.100">
    <property type="match status" value="1"/>
</dbReference>
<dbReference type="GO" id="GO:1900150">
    <property type="term" value="P:regulation of defense response to fungus"/>
    <property type="evidence" value="ECO:0007669"/>
    <property type="project" value="InterPro"/>
</dbReference>
<dbReference type="GeneID" id="120109202"/>
<name>A0A8B8ZX43_PHODC</name>
<dbReference type="KEGG" id="pda:120109202"/>
<accession>A0A8B8ZX43</accession>
<protein>
    <submittedName>
        <fullName evidence="2">Protein PYRICULARIA ORYZAE RESISTANCE 21-like</fullName>
    </submittedName>
</protein>
<dbReference type="OrthoDB" id="694938at2759"/>
<keyword evidence="1" id="KW-1185">Reference proteome</keyword>
<reference evidence="2" key="1">
    <citation type="submission" date="2025-08" db="UniProtKB">
        <authorList>
            <consortium name="RefSeq"/>
        </authorList>
    </citation>
    <scope>IDENTIFICATION</scope>
    <source>
        <tissue evidence="2">Young leaves</tissue>
    </source>
</reference>
<organism evidence="1 2">
    <name type="scientific">Phoenix dactylifera</name>
    <name type="common">Date palm</name>
    <dbReference type="NCBI Taxonomy" id="42345"/>
    <lineage>
        <taxon>Eukaryota</taxon>
        <taxon>Viridiplantae</taxon>
        <taxon>Streptophyta</taxon>
        <taxon>Embryophyta</taxon>
        <taxon>Tracheophyta</taxon>
        <taxon>Spermatophyta</taxon>
        <taxon>Magnoliopsida</taxon>
        <taxon>Liliopsida</taxon>
        <taxon>Arecaceae</taxon>
        <taxon>Coryphoideae</taxon>
        <taxon>Phoeniceae</taxon>
        <taxon>Phoenix</taxon>
    </lineage>
</organism>